<accession>A0A137ZYZ2</accession>
<protein>
    <submittedName>
        <fullName evidence="2">Uncharacterized protein</fullName>
    </submittedName>
</protein>
<evidence type="ECO:0000313" key="2">
    <source>
        <dbReference type="EMBL" id="KXP03421.1"/>
    </source>
</evidence>
<organism evidence="2 3">
    <name type="scientific">Tsukamurella pseudospumae</name>
    <dbReference type="NCBI Taxonomy" id="239498"/>
    <lineage>
        <taxon>Bacteria</taxon>
        <taxon>Bacillati</taxon>
        <taxon>Actinomycetota</taxon>
        <taxon>Actinomycetes</taxon>
        <taxon>Mycobacteriales</taxon>
        <taxon>Tsukamurellaceae</taxon>
        <taxon>Tsukamurella</taxon>
    </lineage>
</organism>
<dbReference type="STRING" id="239498.AXK60_16475"/>
<keyword evidence="4" id="KW-1185">Reference proteome</keyword>
<dbReference type="EMBL" id="LSRE01000014">
    <property type="protein sequence ID" value="KXO97948.1"/>
    <property type="molecule type" value="Genomic_DNA"/>
</dbReference>
<reference evidence="3" key="2">
    <citation type="submission" date="2016-02" db="EMBL/GenBank/DDBJ databases">
        <authorList>
            <person name="Wen L."/>
            <person name="He K."/>
            <person name="Yang H."/>
        </authorList>
    </citation>
    <scope>NUCLEOTIDE SEQUENCE [LARGE SCALE GENOMIC DNA]</scope>
    <source>
        <strain evidence="3">JCM 15929</strain>
    </source>
</reference>
<name>A0A137ZYZ2_9ACTN</name>
<evidence type="ECO:0000313" key="1">
    <source>
        <dbReference type="EMBL" id="KXO97948.1"/>
    </source>
</evidence>
<proteinExistence type="predicted"/>
<reference evidence="2" key="1">
    <citation type="submission" date="2016-02" db="EMBL/GenBank/DDBJ databases">
        <authorList>
            <person name="Teng J.L."/>
            <person name="Yang Y."/>
            <person name="Huang Y."/>
            <person name="Guo F."/>
            <person name="Wei W."/>
            <person name="Chen J.H."/>
            <person name="Wong S.Y."/>
            <person name="Lau S.K."/>
            <person name="Woo P.C."/>
        </authorList>
    </citation>
    <scope>NUCLEOTIDE SEQUENCE</scope>
    <source>
        <strain evidence="2">JCM 15929</strain>
    </source>
</reference>
<evidence type="ECO:0000313" key="4">
    <source>
        <dbReference type="Proteomes" id="UP000070409"/>
    </source>
</evidence>
<evidence type="ECO:0000313" key="3">
    <source>
        <dbReference type="Proteomes" id="UP000070258"/>
    </source>
</evidence>
<reference evidence="1 4" key="3">
    <citation type="submission" date="2016-02" db="EMBL/GenBank/DDBJ databases">
        <authorList>
            <person name="Teng J.L."/>
            <person name="Tang Y."/>
            <person name="Huang Y."/>
            <person name="Guo F."/>
            <person name="Wei W."/>
            <person name="Chen J.H."/>
            <person name="Wong S.Y."/>
            <person name="Lau S.K."/>
            <person name="Woo P.C."/>
        </authorList>
    </citation>
    <scope>NUCLEOTIDE SEQUENCE [LARGE SCALE GENOMIC DNA]</scope>
    <source>
        <strain evidence="1 4">JCM 13375</strain>
    </source>
</reference>
<dbReference type="Proteomes" id="UP000070409">
    <property type="component" value="Unassembled WGS sequence"/>
</dbReference>
<dbReference type="EMBL" id="LSRF01000058">
    <property type="protein sequence ID" value="KXP03421.1"/>
    <property type="molecule type" value="Genomic_DNA"/>
</dbReference>
<dbReference type="Proteomes" id="UP000070258">
    <property type="component" value="Unassembled WGS sequence"/>
</dbReference>
<sequence>MPTQRATGQIQLHCRRGRRGFWVKLSLFEWITNLLWTRDPLDLVPDPTWTSVSYAVGGVISRHPMLPTWGTNIITVEAGDHMLNVWCETGLNPEPLHLPIRVVPGQTVNVYYNAPQAKSRPATLGFTPS</sequence>
<gene>
    <name evidence="2" type="ORF">AXK60_16475</name>
    <name evidence="1" type="ORF">AXK61_20480</name>
</gene>
<dbReference type="AlphaFoldDB" id="A0A137ZYZ2"/>
<comment type="caution">
    <text evidence="2">The sequence shown here is derived from an EMBL/GenBank/DDBJ whole genome shotgun (WGS) entry which is preliminary data.</text>
</comment>